<dbReference type="Pfam" id="PF02811">
    <property type="entry name" value="PHP"/>
    <property type="match status" value="1"/>
</dbReference>
<evidence type="ECO:0000259" key="10">
    <source>
        <dbReference type="SMART" id="SM00481"/>
    </source>
</evidence>
<dbReference type="SMART" id="SM00481">
    <property type="entry name" value="POLIIIAc"/>
    <property type="match status" value="1"/>
</dbReference>
<dbReference type="FunFam" id="1.10.10.1600:FF:000001">
    <property type="entry name" value="DNA polymerase III subunit alpha"/>
    <property type="match status" value="1"/>
</dbReference>
<dbReference type="PANTHER" id="PTHR32294:SF0">
    <property type="entry name" value="DNA POLYMERASE III SUBUNIT ALPHA"/>
    <property type="match status" value="1"/>
</dbReference>
<dbReference type="Gene3D" id="1.10.150.870">
    <property type="match status" value="1"/>
</dbReference>
<evidence type="ECO:0000313" key="11">
    <source>
        <dbReference type="EMBL" id="SEH05806.1"/>
    </source>
</evidence>
<sequence length="1570" mass="176428">MSENTPFIHLLTHSEYSVVDGLLRIKPLVKAVQEMAMPACAITDQNNLFGLVKFYRAAQGAGIKPIAGADVWLRDEQDQLSRLVLLCQNHEGYLSLSRLISRSYIEGQKLGIPALQKSWIQADNAGLIALSGGHLGEPGLALLAGNKDRACQQLQSWQNLFPDRFYLQVSRTGRTGEEEYLHEAVNLALENQVPVVAVNDVHFLHKTDFEAHEVRVCIHDGFTLDDKRRVQRHSEQQYLRSPQEMVELFADLPEAIDNTLLIAQRCNLELTLGKNYLPQFPTGKQSTADYLREQSRQGLEQRLVFLFGEDAEAHRQEYEERLKIELDVIIGMDFPGYFLIVADFIQWAKQHDIPVGPGRGSGAGSLVAYALGITDIDPLEYDLLFERFLNPERVSMPDFDVDFCMEGRDEVINYVAEHYGREKVSQIITYGSMAAKAVVRDVGRVLNHPYGFVDQIAKLIPFEIGMTLTKALEQEEQLQSRYDDEEEVHDLIDMALKLEGLTRNAGKHAGGVVIAPTALTDFSPLYCEEHEPSIVTQFDKNDVESVGLVKFDFLGLRTLTIIDWALDNLRKLENQKNAQQDTDPGAEKLNILSIPLDDRPTFELLKSGQTLAVFQLESRGMQEMIKRLKPDNFEDIIALVALYRPGPLQSGMVDDFINRKHGRAKIEYPHADLEPILHPTYGVILYQEQVMQIAQILASYTLGGADMLRRAMGKKKPEEMAKQRDIFMKGALERNVDADQATYIFDLMEKFAGYGFNKSVDPQTKVYTMNGIKSIEDCKTGDKVLSRSSTGKSVYSTVVALHDHGLTPLWEIEFDDGTIEKCTLDHKWLTEYGQQPLWKILQMGSKVWGCAAYTAGDESASENLSSLRGREKEISLGGEMWRGATQKARYSCTSETMSGLYEYDSFGTFGRQSADNVLRPCHENAQESQRAFSAVRGMSKDSPGNSCTDMQGFRTHTRNAREIFADGETNISTSRDTGRTGATLENMARHTSRRISSNSSQSAWFSEVVQNGNMVRTPLNSTGFSSQYTNEVSARTQTNRLCTSAEENSHRSGWSLAFSAHQFRRTTTNSTSARSSLGSRDPASILALNPSFDDMFQRQLWRTYLSRTEPTARLDQRWQLGRDTVLRQPVRATFLGWRQSYDLEVDHPEHNFLLASGLCCSNSHSAAYALISYQTAWLKVHHPAAFMAAVLSSDMDNTDKVVGLIEECKAMKLEVRPPHVNSSEFKFSVSNAAPNVVFYGLGAIKGAGEAALEGIVQERLTQGNYTDIFDFCRRVDLKKCNRRVLESLIRAGALDKLDQQQDRAVLLASLDTALRMAEQHKTTIDSGQEDLFGMFGATQTSVPEKIAEHLPYAKGIAPWSDDIRLRGEKDTLGLYLTGHPINQYLPELAHFSRRLSKMSITGRGNTLKTAGLLIEKRERSTSRGKMAFLTLDDGSARLEAKLYSELCDSAQPLLIKDSILIVEGEVAEDEYNGGLSMTVKNLWDIAGIREQNATGLQLKLYENQAGQLPQLQETLKHFRPGQMPVSLQYYREDGIQARLKFSADWYIKPEQELLNQLFHLLGKEQVEILY</sequence>
<dbReference type="Gene3D" id="2.170.16.10">
    <property type="entry name" value="Hedgehog/Intein (Hint) domain"/>
    <property type="match status" value="1"/>
</dbReference>
<dbReference type="GO" id="GO:0006260">
    <property type="term" value="P:DNA replication"/>
    <property type="evidence" value="ECO:0007669"/>
    <property type="project" value="UniProtKB-KW"/>
</dbReference>
<dbReference type="Pfam" id="PF07733">
    <property type="entry name" value="DNA_pol3_alpha"/>
    <property type="match status" value="1"/>
</dbReference>
<dbReference type="InterPro" id="IPR041931">
    <property type="entry name" value="DNA_pol3_alpha_thumb_dom"/>
</dbReference>
<protein>
    <recommendedName>
        <fullName evidence="3">DNA polymerase III subunit alpha</fullName>
        <ecNumber evidence="2">2.7.7.7</ecNumber>
    </recommendedName>
</protein>
<organism evidence="11 12">
    <name type="scientific">Candidatus Venteria ishoeyi</name>
    <dbReference type="NCBI Taxonomy" id="1899563"/>
    <lineage>
        <taxon>Bacteria</taxon>
        <taxon>Pseudomonadati</taxon>
        <taxon>Pseudomonadota</taxon>
        <taxon>Gammaproteobacteria</taxon>
        <taxon>Thiotrichales</taxon>
        <taxon>Thiotrichaceae</taxon>
        <taxon>Venteria</taxon>
    </lineage>
</organism>
<dbReference type="InterPro" id="IPR048472">
    <property type="entry name" value="DNA_pol_IIIA_C"/>
</dbReference>
<dbReference type="InterPro" id="IPR011708">
    <property type="entry name" value="DNA_pol3_alpha_NTPase_dom"/>
</dbReference>
<dbReference type="InterPro" id="IPR049821">
    <property type="entry name" value="PolIIIA_DnaE1_PHP"/>
</dbReference>
<dbReference type="SUPFAM" id="SSF51294">
    <property type="entry name" value="Hedgehog/intein (Hint) domain"/>
    <property type="match status" value="1"/>
</dbReference>
<keyword evidence="4" id="KW-0963">Cytoplasm</keyword>
<feature type="domain" description="Polymerase/histidinol phosphatase N-terminal" evidence="10">
    <location>
        <begin position="8"/>
        <end position="75"/>
    </location>
</feature>
<keyword evidence="6 11" id="KW-0548">Nucleotidyltransferase</keyword>
<evidence type="ECO:0000256" key="5">
    <source>
        <dbReference type="ARBA" id="ARBA00022679"/>
    </source>
</evidence>
<gene>
    <name evidence="11" type="primary">dnaE</name>
    <name evidence="11" type="ORF">MBHS_01661</name>
</gene>
<dbReference type="Proteomes" id="UP000236724">
    <property type="component" value="Unassembled WGS sequence"/>
</dbReference>
<dbReference type="InterPro" id="IPR040982">
    <property type="entry name" value="DNA_pol3_finger"/>
</dbReference>
<dbReference type="GO" id="GO:0003676">
    <property type="term" value="F:nucleic acid binding"/>
    <property type="evidence" value="ECO:0007669"/>
    <property type="project" value="InterPro"/>
</dbReference>
<keyword evidence="7" id="KW-0235">DNA replication</keyword>
<dbReference type="InterPro" id="IPR003141">
    <property type="entry name" value="Pol/His_phosphatase_N"/>
</dbReference>
<dbReference type="Pfam" id="PF17657">
    <property type="entry name" value="DNA_pol3_finger"/>
    <property type="match status" value="1"/>
</dbReference>
<dbReference type="CDD" id="cd00081">
    <property type="entry name" value="Hint"/>
    <property type="match status" value="1"/>
</dbReference>
<dbReference type="InterPro" id="IPR016195">
    <property type="entry name" value="Pol/histidinol_Pase-like"/>
</dbReference>
<evidence type="ECO:0000256" key="2">
    <source>
        <dbReference type="ARBA" id="ARBA00012417"/>
    </source>
</evidence>
<dbReference type="InterPro" id="IPR029460">
    <property type="entry name" value="DNAPol_HHH"/>
</dbReference>
<dbReference type="OrthoDB" id="9803237at2"/>
<dbReference type="SUPFAM" id="SSF89550">
    <property type="entry name" value="PHP domain-like"/>
    <property type="match status" value="1"/>
</dbReference>
<dbReference type="NCBIfam" id="NF004226">
    <property type="entry name" value="PRK05673.1"/>
    <property type="match status" value="1"/>
</dbReference>
<evidence type="ECO:0000256" key="7">
    <source>
        <dbReference type="ARBA" id="ARBA00022705"/>
    </source>
</evidence>
<dbReference type="GO" id="GO:0005737">
    <property type="term" value="C:cytoplasm"/>
    <property type="evidence" value="ECO:0007669"/>
    <property type="project" value="UniProtKB-SubCell"/>
</dbReference>
<comment type="subcellular location">
    <subcellularLocation>
        <location evidence="1">Cytoplasm</location>
    </subcellularLocation>
</comment>
<dbReference type="InterPro" id="IPR004805">
    <property type="entry name" value="DnaE2/DnaE/PolC"/>
</dbReference>
<name>A0A1H6F9I1_9GAMM</name>
<dbReference type="InterPro" id="IPR004365">
    <property type="entry name" value="NA-bd_OB_tRNA"/>
</dbReference>
<proteinExistence type="predicted"/>
<evidence type="ECO:0000256" key="1">
    <source>
        <dbReference type="ARBA" id="ARBA00004496"/>
    </source>
</evidence>
<dbReference type="EC" id="2.7.7.7" evidence="2"/>
<evidence type="ECO:0000256" key="4">
    <source>
        <dbReference type="ARBA" id="ARBA00022490"/>
    </source>
</evidence>
<evidence type="ECO:0000313" key="12">
    <source>
        <dbReference type="Proteomes" id="UP000236724"/>
    </source>
</evidence>
<dbReference type="GO" id="GO:0003887">
    <property type="term" value="F:DNA-directed DNA polymerase activity"/>
    <property type="evidence" value="ECO:0007669"/>
    <property type="project" value="UniProtKB-KW"/>
</dbReference>
<dbReference type="InterPro" id="IPR004013">
    <property type="entry name" value="PHP_dom"/>
</dbReference>
<dbReference type="Pfam" id="PF20914">
    <property type="entry name" value="DNA_pol_IIIA_C"/>
    <property type="match status" value="1"/>
</dbReference>
<evidence type="ECO:0000256" key="3">
    <source>
        <dbReference type="ARBA" id="ARBA00019114"/>
    </source>
</evidence>
<dbReference type="PANTHER" id="PTHR32294">
    <property type="entry name" value="DNA POLYMERASE III SUBUNIT ALPHA"/>
    <property type="match status" value="1"/>
</dbReference>
<keyword evidence="12" id="KW-1185">Reference proteome</keyword>
<dbReference type="Gene3D" id="1.10.10.1600">
    <property type="entry name" value="Bacterial DNA polymerase III alpha subunit, thumb domain"/>
    <property type="match status" value="1"/>
</dbReference>
<dbReference type="CDD" id="cd07433">
    <property type="entry name" value="PHP_PolIIIA_DnaE1"/>
    <property type="match status" value="1"/>
</dbReference>
<dbReference type="Pfam" id="PF14579">
    <property type="entry name" value="HHH_6"/>
    <property type="match status" value="1"/>
</dbReference>
<keyword evidence="5 11" id="KW-0808">Transferase</keyword>
<dbReference type="Gene3D" id="3.20.20.140">
    <property type="entry name" value="Metal-dependent hydrolases"/>
    <property type="match status" value="1"/>
</dbReference>
<dbReference type="CDD" id="cd04485">
    <property type="entry name" value="DnaE_OBF"/>
    <property type="match status" value="1"/>
</dbReference>
<dbReference type="EMBL" id="FMSV02000384">
    <property type="protein sequence ID" value="SEH05806.1"/>
    <property type="molecule type" value="Genomic_DNA"/>
</dbReference>
<accession>A0A1H6F9I1</accession>
<evidence type="ECO:0000256" key="8">
    <source>
        <dbReference type="ARBA" id="ARBA00022932"/>
    </source>
</evidence>
<dbReference type="InterPro" id="IPR036844">
    <property type="entry name" value="Hint_dom_sf"/>
</dbReference>
<keyword evidence="8" id="KW-0239">DNA-directed DNA polymerase</keyword>
<dbReference type="GO" id="GO:0008408">
    <property type="term" value="F:3'-5' exonuclease activity"/>
    <property type="evidence" value="ECO:0007669"/>
    <property type="project" value="InterPro"/>
</dbReference>
<evidence type="ECO:0000256" key="6">
    <source>
        <dbReference type="ARBA" id="ARBA00022695"/>
    </source>
</evidence>
<dbReference type="NCBIfam" id="TIGR00594">
    <property type="entry name" value="polc"/>
    <property type="match status" value="1"/>
</dbReference>
<comment type="catalytic activity">
    <reaction evidence="9">
        <text>DNA(n) + a 2'-deoxyribonucleoside 5'-triphosphate = DNA(n+1) + diphosphate</text>
        <dbReference type="Rhea" id="RHEA:22508"/>
        <dbReference type="Rhea" id="RHEA-COMP:17339"/>
        <dbReference type="Rhea" id="RHEA-COMP:17340"/>
        <dbReference type="ChEBI" id="CHEBI:33019"/>
        <dbReference type="ChEBI" id="CHEBI:61560"/>
        <dbReference type="ChEBI" id="CHEBI:173112"/>
        <dbReference type="EC" id="2.7.7.7"/>
    </reaction>
</comment>
<dbReference type="Pfam" id="PF01336">
    <property type="entry name" value="tRNA_anti-codon"/>
    <property type="match status" value="1"/>
</dbReference>
<reference evidence="11 12" key="1">
    <citation type="submission" date="2016-10" db="EMBL/GenBank/DDBJ databases">
        <authorList>
            <person name="de Groot N.N."/>
        </authorList>
    </citation>
    <scope>NUCLEOTIDE SEQUENCE [LARGE SCALE GENOMIC DNA]</scope>
    <source>
        <strain evidence="11">MBHS1</strain>
    </source>
</reference>
<evidence type="ECO:0000256" key="9">
    <source>
        <dbReference type="ARBA" id="ARBA00049244"/>
    </source>
</evidence>